<sequence length="724" mass="80343">MGRRWPLQQEAASETGVAFCCPDDMRETLRYVNTSANPCRDFFAYVCAGVVKYRLWPESSNHAEFERTVFTGVMPPGAPKSPAGEFLVAFHRSCLESVARQNIATAFSGALVRKEQGVLKNMDPKKAFIYATTATVKYRLKTAFYVVQQASEKNVAVGAALLCSYDDSYIRDALTASVDAINSVLHLAVTEQRTHDLKVNICSIHDLNPEENVTYTAANRSDFHRDVWNIGDLDAGLSANGLSLATVQFLTVNQPRTVRAILEIFARERNGSSTGAALLVWHSLVSGVTALKAPKGGSPQRVFNICNREVNSLWQMGLIFKVNLFTSPDKDAQLRVIFNNVKDAVRVDLLKSGFVEAADVARLERFFRDLTLFTPAEMAATAVSLPQLSRDFASLFLESHVFEFEASKAFFSRVDGNYSRAFAYLRVGGNRSVYVSSNLYHYIQTGEAKWELSNMATVGRILAETLWFMVFRTATWSSGTRTNMSRFEECYESFYWSNGTAKNPDAITSFFTALGLSSVLNAFNRPHWLAVKSAWGFWRMSHSQLFYILSTYARCPKTSTDSDVNLVNAPLRYITDFADAFQCRPSAPMTKRDHCAKACARREVPSSPSTQDRWSWSSWRTGRASPVAEPACSFTTGASDAGSLSSGRTPERSCYCAGRAFYTVLYRARHQPVSVKQKRSSGPPCIGQTSRASRHEDTPSAGTPYEPPSSTPQAAADSPLRLIM</sequence>
<protein>
    <submittedName>
        <fullName evidence="1">Uncharacterized protein</fullName>
    </submittedName>
</protein>
<gene>
    <name evidence="1" type="ORF">HPB50_017485</name>
</gene>
<dbReference type="Proteomes" id="UP000821845">
    <property type="component" value="Chromosome 6"/>
</dbReference>
<organism evidence="1 2">
    <name type="scientific">Hyalomma asiaticum</name>
    <name type="common">Tick</name>
    <dbReference type="NCBI Taxonomy" id="266040"/>
    <lineage>
        <taxon>Eukaryota</taxon>
        <taxon>Metazoa</taxon>
        <taxon>Ecdysozoa</taxon>
        <taxon>Arthropoda</taxon>
        <taxon>Chelicerata</taxon>
        <taxon>Arachnida</taxon>
        <taxon>Acari</taxon>
        <taxon>Parasitiformes</taxon>
        <taxon>Ixodida</taxon>
        <taxon>Ixodoidea</taxon>
        <taxon>Ixodidae</taxon>
        <taxon>Hyalomminae</taxon>
        <taxon>Hyalomma</taxon>
    </lineage>
</organism>
<name>A0ACB7S157_HYAAI</name>
<dbReference type="EMBL" id="CM023486">
    <property type="protein sequence ID" value="KAH6928618.1"/>
    <property type="molecule type" value="Genomic_DNA"/>
</dbReference>
<proteinExistence type="predicted"/>
<reference evidence="1" key="1">
    <citation type="submission" date="2020-05" db="EMBL/GenBank/DDBJ databases">
        <title>Large-scale comparative analyses of tick genomes elucidate their genetic diversity and vector capacities.</title>
        <authorList>
            <person name="Jia N."/>
            <person name="Wang J."/>
            <person name="Shi W."/>
            <person name="Du L."/>
            <person name="Sun Y."/>
            <person name="Zhan W."/>
            <person name="Jiang J."/>
            <person name="Wang Q."/>
            <person name="Zhang B."/>
            <person name="Ji P."/>
            <person name="Sakyi L.B."/>
            <person name="Cui X."/>
            <person name="Yuan T."/>
            <person name="Jiang B."/>
            <person name="Yang W."/>
            <person name="Lam T.T.-Y."/>
            <person name="Chang Q."/>
            <person name="Ding S."/>
            <person name="Wang X."/>
            <person name="Zhu J."/>
            <person name="Ruan X."/>
            <person name="Zhao L."/>
            <person name="Wei J."/>
            <person name="Que T."/>
            <person name="Du C."/>
            <person name="Cheng J."/>
            <person name="Dai P."/>
            <person name="Han X."/>
            <person name="Huang E."/>
            <person name="Gao Y."/>
            <person name="Liu J."/>
            <person name="Shao H."/>
            <person name="Ye R."/>
            <person name="Li L."/>
            <person name="Wei W."/>
            <person name="Wang X."/>
            <person name="Wang C."/>
            <person name="Yang T."/>
            <person name="Huo Q."/>
            <person name="Li W."/>
            <person name="Guo W."/>
            <person name="Chen H."/>
            <person name="Zhou L."/>
            <person name="Ni X."/>
            <person name="Tian J."/>
            <person name="Zhou Y."/>
            <person name="Sheng Y."/>
            <person name="Liu T."/>
            <person name="Pan Y."/>
            <person name="Xia L."/>
            <person name="Li J."/>
            <person name="Zhao F."/>
            <person name="Cao W."/>
        </authorList>
    </citation>
    <scope>NUCLEOTIDE SEQUENCE</scope>
    <source>
        <strain evidence="1">Hyas-2018</strain>
    </source>
</reference>
<evidence type="ECO:0000313" key="2">
    <source>
        <dbReference type="Proteomes" id="UP000821845"/>
    </source>
</evidence>
<keyword evidence="2" id="KW-1185">Reference proteome</keyword>
<evidence type="ECO:0000313" key="1">
    <source>
        <dbReference type="EMBL" id="KAH6928618.1"/>
    </source>
</evidence>
<comment type="caution">
    <text evidence="1">The sequence shown here is derived from an EMBL/GenBank/DDBJ whole genome shotgun (WGS) entry which is preliminary data.</text>
</comment>
<accession>A0ACB7S157</accession>